<feature type="region of interest" description="Disordered" evidence="1">
    <location>
        <begin position="1"/>
        <end position="108"/>
    </location>
</feature>
<gene>
    <name evidence="2" type="ORF">PCOR1329_LOCUS75079</name>
</gene>
<organism evidence="2 3">
    <name type="scientific">Prorocentrum cordatum</name>
    <dbReference type="NCBI Taxonomy" id="2364126"/>
    <lineage>
        <taxon>Eukaryota</taxon>
        <taxon>Sar</taxon>
        <taxon>Alveolata</taxon>
        <taxon>Dinophyceae</taxon>
        <taxon>Prorocentrales</taxon>
        <taxon>Prorocentraceae</taxon>
        <taxon>Prorocentrum</taxon>
    </lineage>
</organism>
<evidence type="ECO:0000256" key="1">
    <source>
        <dbReference type="SAM" id="MobiDB-lite"/>
    </source>
</evidence>
<protein>
    <submittedName>
        <fullName evidence="2">Uncharacterized protein</fullName>
    </submittedName>
</protein>
<feature type="compositionally biased region" description="Acidic residues" evidence="1">
    <location>
        <begin position="7"/>
        <end position="23"/>
    </location>
</feature>
<name>A0ABN9XAW7_9DINO</name>
<accession>A0ABN9XAW7</accession>
<evidence type="ECO:0000313" key="2">
    <source>
        <dbReference type="EMBL" id="CAK0896679.1"/>
    </source>
</evidence>
<comment type="caution">
    <text evidence="2">The sequence shown here is derived from an EMBL/GenBank/DDBJ whole genome shotgun (WGS) entry which is preliminary data.</text>
</comment>
<evidence type="ECO:0000313" key="3">
    <source>
        <dbReference type="Proteomes" id="UP001189429"/>
    </source>
</evidence>
<dbReference type="Proteomes" id="UP001189429">
    <property type="component" value="Unassembled WGS sequence"/>
</dbReference>
<sequence>MSATAAAEEEEEEEEGKEQEQDEQQTHNGQKLAIGPTARALKRPTAVCGKPLGTTPRSWPKWLCITAQTQDTPTKPGSRGARREAGGQGEHMCRVKVQHPGPEPQNGS</sequence>
<keyword evidence="3" id="KW-1185">Reference proteome</keyword>
<proteinExistence type="predicted"/>
<reference evidence="2" key="1">
    <citation type="submission" date="2023-10" db="EMBL/GenBank/DDBJ databases">
        <authorList>
            <person name="Chen Y."/>
            <person name="Shah S."/>
            <person name="Dougan E. K."/>
            <person name="Thang M."/>
            <person name="Chan C."/>
        </authorList>
    </citation>
    <scope>NUCLEOTIDE SEQUENCE [LARGE SCALE GENOMIC DNA]</scope>
</reference>
<feature type="compositionally biased region" description="Polar residues" evidence="1">
    <location>
        <begin position="66"/>
        <end position="75"/>
    </location>
</feature>
<dbReference type="EMBL" id="CAUYUJ010020226">
    <property type="protein sequence ID" value="CAK0896679.1"/>
    <property type="molecule type" value="Genomic_DNA"/>
</dbReference>